<dbReference type="STRING" id="4081.K4DHY8"/>
<sequence length="304" mass="34554">MSKHVCFCFVLSLTMVLIPAVLTPLWVKRVKIIESGIKVYASRQESELLSELHTAIQFGFILSIALMVCLAISLVTYLFLAIRCRNRDMSVSTGLANEAARQLNERTIHQLPELHAYHEEQNDEEALPHELQEVDDVYHPRQQDVSVDIVQLHPTEKLPLSGTKVLLIEDDTMSVTISQRVIISLGAMTYICRTARDSVNYVNKVLSSHRDVGPSTPSPPFDFILIDFERLKTGSFAAIVCIKRDLLHYGFRIPIMALTVHSNMEAIAKISNAEMDYYIPKPLKPDLILEAVDYLEFRKLFRRS</sequence>
<keyword evidence="5" id="KW-1185">Reference proteome</keyword>
<dbReference type="InterPro" id="IPR001789">
    <property type="entry name" value="Sig_transdc_resp-reg_receiver"/>
</dbReference>
<dbReference type="EnsemblPlants" id="Solyc12g099670.1.1">
    <property type="protein sequence ID" value="Solyc12g099670.1.1"/>
    <property type="gene ID" value="Solyc12g099670.1"/>
</dbReference>
<evidence type="ECO:0000313" key="5">
    <source>
        <dbReference type="Proteomes" id="UP000004994"/>
    </source>
</evidence>
<feature type="modified residue" description="4-aspartylphosphate" evidence="1">
    <location>
        <position position="227"/>
    </location>
</feature>
<feature type="transmembrane region" description="Helical" evidence="2">
    <location>
        <begin position="7"/>
        <end position="27"/>
    </location>
</feature>
<dbReference type="GO" id="GO:0000160">
    <property type="term" value="P:phosphorelay signal transduction system"/>
    <property type="evidence" value="ECO:0007669"/>
    <property type="project" value="InterPro"/>
</dbReference>
<evidence type="ECO:0000313" key="4">
    <source>
        <dbReference type="EnsemblPlants" id="Solyc12g099670.1.1"/>
    </source>
</evidence>
<dbReference type="InParanoid" id="K4DHY8"/>
<feature type="transmembrane region" description="Helical" evidence="2">
    <location>
        <begin position="55"/>
        <end position="80"/>
    </location>
</feature>
<dbReference type="HOGENOM" id="CLU_916452_0_0_1"/>
<dbReference type="Proteomes" id="UP000004994">
    <property type="component" value="Chromosome 12"/>
</dbReference>
<dbReference type="SMART" id="SM00448">
    <property type="entry name" value="REC"/>
    <property type="match status" value="1"/>
</dbReference>
<keyword evidence="2" id="KW-0472">Membrane</keyword>
<accession>K4DHY8</accession>
<reference evidence="4" key="1">
    <citation type="journal article" date="2012" name="Nature">
        <title>The tomato genome sequence provides insights into fleshy fruit evolution.</title>
        <authorList>
            <consortium name="Tomato Genome Consortium"/>
        </authorList>
    </citation>
    <scope>NUCLEOTIDE SEQUENCE [LARGE SCALE GENOMIC DNA]</scope>
    <source>
        <strain evidence="4">cv. Heinz 1706</strain>
    </source>
</reference>
<reference evidence="4" key="2">
    <citation type="submission" date="2015-06" db="UniProtKB">
        <authorList>
            <consortium name="EnsemblPlants"/>
        </authorList>
    </citation>
    <scope>IDENTIFICATION</scope>
    <source>
        <strain evidence="4">cv. Heinz 1706</strain>
    </source>
</reference>
<dbReference type="eggNOG" id="KOG0519">
    <property type="taxonomic scope" value="Eukaryota"/>
</dbReference>
<evidence type="ECO:0000256" key="1">
    <source>
        <dbReference type="PROSITE-ProRule" id="PRU00169"/>
    </source>
</evidence>
<dbReference type="Gramene" id="Solyc12g099670.1.1">
    <property type="protein sequence ID" value="Solyc12g099670.1.1"/>
    <property type="gene ID" value="Solyc12g099670.1"/>
</dbReference>
<dbReference type="PhylomeDB" id="K4DHY8"/>
<proteinExistence type="predicted"/>
<name>K4DHY8_SOLLC</name>
<evidence type="ECO:0000256" key="2">
    <source>
        <dbReference type="SAM" id="Phobius"/>
    </source>
</evidence>
<dbReference type="Gene3D" id="3.40.50.2300">
    <property type="match status" value="1"/>
</dbReference>
<dbReference type="SUPFAM" id="SSF52172">
    <property type="entry name" value="CheY-like"/>
    <property type="match status" value="1"/>
</dbReference>
<keyword evidence="2" id="KW-1133">Transmembrane helix</keyword>
<dbReference type="PROSITE" id="PS50110">
    <property type="entry name" value="RESPONSE_REGULATORY"/>
    <property type="match status" value="1"/>
</dbReference>
<dbReference type="AlphaFoldDB" id="K4DHY8"/>
<keyword evidence="1" id="KW-0597">Phosphoprotein</keyword>
<dbReference type="InterPro" id="IPR011006">
    <property type="entry name" value="CheY-like_superfamily"/>
</dbReference>
<evidence type="ECO:0000259" key="3">
    <source>
        <dbReference type="PROSITE" id="PS50110"/>
    </source>
</evidence>
<organism evidence="4">
    <name type="scientific">Solanum lycopersicum</name>
    <name type="common">Tomato</name>
    <name type="synonym">Lycopersicon esculentum</name>
    <dbReference type="NCBI Taxonomy" id="4081"/>
    <lineage>
        <taxon>Eukaryota</taxon>
        <taxon>Viridiplantae</taxon>
        <taxon>Streptophyta</taxon>
        <taxon>Embryophyta</taxon>
        <taxon>Tracheophyta</taxon>
        <taxon>Spermatophyta</taxon>
        <taxon>Magnoliopsida</taxon>
        <taxon>eudicotyledons</taxon>
        <taxon>Gunneridae</taxon>
        <taxon>Pentapetalae</taxon>
        <taxon>asterids</taxon>
        <taxon>lamiids</taxon>
        <taxon>Solanales</taxon>
        <taxon>Solanaceae</taxon>
        <taxon>Solanoideae</taxon>
        <taxon>Solaneae</taxon>
        <taxon>Solanum</taxon>
        <taxon>Solanum subgen. Lycopersicon</taxon>
    </lineage>
</organism>
<dbReference type="OMA" id="YICRTAR"/>
<feature type="domain" description="Response regulatory" evidence="3">
    <location>
        <begin position="164"/>
        <end position="296"/>
    </location>
</feature>
<dbReference type="PaxDb" id="4081-Solyc12g099670.1.1"/>
<protein>
    <recommendedName>
        <fullName evidence="3">Response regulatory domain-containing protein</fullName>
    </recommendedName>
</protein>
<keyword evidence="2" id="KW-0812">Transmembrane</keyword>